<reference evidence="16" key="2">
    <citation type="submission" date="2025-09" db="UniProtKB">
        <authorList>
            <consortium name="Ensembl"/>
        </authorList>
    </citation>
    <scope>IDENTIFICATION</scope>
</reference>
<evidence type="ECO:0000256" key="13">
    <source>
        <dbReference type="RuleBase" id="RU363060"/>
    </source>
</evidence>
<comment type="subcellular location">
    <subcellularLocation>
        <location evidence="8">Cytoplasmic vesicle</location>
        <location evidence="8">Clathrin-coated vesicle membrane</location>
        <topology evidence="8">Multi-pass membrane protein</topology>
    </subcellularLocation>
</comment>
<evidence type="ECO:0000256" key="10">
    <source>
        <dbReference type="ARBA" id="ARBA00062646"/>
    </source>
</evidence>
<dbReference type="GeneTree" id="ENSGT00550000075120"/>
<protein>
    <recommendedName>
        <fullName evidence="11">V-type proton ATPase 21 kDa proteolipid subunit c''</fullName>
    </recommendedName>
    <alternativeName>
        <fullName evidence="12">Vacuolar proton pump 21 kDa proteolipid subunit c''</fullName>
    </alternativeName>
</protein>
<dbReference type="PANTHER" id="PTHR10263">
    <property type="entry name" value="V-TYPE PROTON ATPASE PROTEOLIPID SUBUNIT"/>
    <property type="match status" value="1"/>
</dbReference>
<dbReference type="SUPFAM" id="SSF81333">
    <property type="entry name" value="F1F0 ATP synthase subunit C"/>
    <property type="match status" value="2"/>
</dbReference>
<feature type="chain" id="PRO_5014470313" description="V-type proton ATPase 21 kDa proteolipid subunit c''" evidence="14">
    <location>
        <begin position="26"/>
        <end position="291"/>
    </location>
</feature>
<feature type="domain" description="V-ATPase proteolipid subunit C-like" evidence="15">
    <location>
        <begin position="180"/>
        <end position="238"/>
    </location>
</feature>
<dbReference type="InterPro" id="IPR035921">
    <property type="entry name" value="F/V-ATP_Csub_sf"/>
</dbReference>
<keyword evidence="17" id="KW-1185">Reference proteome</keyword>
<dbReference type="AlphaFoldDB" id="A0A2K6FGY4"/>
<dbReference type="STRING" id="379532.ENSPCOP00000013240"/>
<keyword evidence="4" id="KW-0375">Hydrogen ion transport</keyword>
<dbReference type="Pfam" id="PF00137">
    <property type="entry name" value="ATP-synt_C"/>
    <property type="match status" value="2"/>
</dbReference>
<dbReference type="Proteomes" id="UP000233160">
    <property type="component" value="Unassembled WGS sequence"/>
</dbReference>
<keyword evidence="14" id="KW-0732">Signal</keyword>
<reference evidence="16" key="1">
    <citation type="submission" date="2025-08" db="UniProtKB">
        <authorList>
            <consortium name="Ensembl"/>
        </authorList>
    </citation>
    <scope>IDENTIFICATION</scope>
</reference>
<gene>
    <name evidence="16" type="primary">ATP6V0B</name>
</gene>
<dbReference type="PRINTS" id="PR00122">
    <property type="entry name" value="VACATPASE"/>
</dbReference>
<evidence type="ECO:0000256" key="8">
    <source>
        <dbReference type="ARBA" id="ARBA00029431"/>
    </source>
</evidence>
<evidence type="ECO:0000256" key="11">
    <source>
        <dbReference type="ARBA" id="ARBA00071448"/>
    </source>
</evidence>
<comment type="function">
    <text evidence="13">Proton-conducting pore forming of the V0 complex of vacuolar(H+)-ATPase (V-ATPase), a multisubunit enzyme composed of a peripheral complex (V1) that hydrolyzes ATP and a membrane integral complex (V0) that translocates protons. V-ATPase is responsible for acidifying and maintaining the pH of intracellular compartments and in some cell types, is targeted to the plasma membrane, where it is responsible for acidifying the extracellular environment.</text>
</comment>
<feature type="transmembrane region" description="Helical" evidence="13">
    <location>
        <begin position="89"/>
        <end position="112"/>
    </location>
</feature>
<accession>A0A2K6FGY4</accession>
<dbReference type="Gene3D" id="1.20.120.610">
    <property type="entry name" value="lithium bound rotor ring of v- atpase"/>
    <property type="match status" value="1"/>
</dbReference>
<keyword evidence="7 13" id="KW-0472">Membrane</keyword>
<comment type="function">
    <text evidence="9">Proton-conducting pore forming subunit of the V0 complex of vacuolar(H+)-ATPase (V-ATPase), a multisubunit enzyme composed of a peripheral complex (V1) that hydrolyzes ATP and a membrane integral complex (V0) that translocates protons. V-ATPase is responsible for acidifying and maintaining the pH of intracellular compartments and in some cell types, is targeted to the plasma membrane, where it is responsible for acidifying the extracellular environment.</text>
</comment>
<organism evidence="16 17">
    <name type="scientific">Propithecus coquereli</name>
    <name type="common">Coquerel's sifaka</name>
    <name type="synonym">Propithecus verreauxi coquereli</name>
    <dbReference type="NCBI Taxonomy" id="379532"/>
    <lineage>
        <taxon>Eukaryota</taxon>
        <taxon>Metazoa</taxon>
        <taxon>Chordata</taxon>
        <taxon>Craniata</taxon>
        <taxon>Vertebrata</taxon>
        <taxon>Euteleostomi</taxon>
        <taxon>Mammalia</taxon>
        <taxon>Eutheria</taxon>
        <taxon>Euarchontoglires</taxon>
        <taxon>Primates</taxon>
        <taxon>Strepsirrhini</taxon>
        <taxon>Lemuriformes</taxon>
        <taxon>Indriidae</taxon>
        <taxon>Propithecus</taxon>
    </lineage>
</organism>
<evidence type="ECO:0000256" key="1">
    <source>
        <dbReference type="ARBA" id="ARBA00007296"/>
    </source>
</evidence>
<dbReference type="GO" id="GO:0046961">
    <property type="term" value="F:proton-transporting ATPase activity, rotational mechanism"/>
    <property type="evidence" value="ECO:0007669"/>
    <property type="project" value="InterPro"/>
</dbReference>
<dbReference type="CDD" id="cd18177">
    <property type="entry name" value="ATP-synt_Vo_c_ATP6F_rpt1"/>
    <property type="match status" value="1"/>
</dbReference>
<comment type="similarity">
    <text evidence="1 13">Belongs to the V-ATPase proteolipid subunit family.</text>
</comment>
<sequence length="291" mass="30376">MTGLALLYSGVFVAFWACMVVVGEAGPWRAGDSMGPTWPGWSPAGQPQHGLCTAGFETCLTPAGASDSDRRDPGPQLFEEGFLTETSPFMWSNLGIGLAISLSVVGAAWGIYITGSSIIGGGVKAPRIKTKNLVSIIFCEAVAIYGIIMAIVISNMAEPFSATDPQAIGHRNYHAGYSMFGAGLTVGLSNLFCGVCVGIVGSGAALADAQNPSLFVKILIVEIFGSAIGLFGVIVAILQVPNPPLGPLYPCAQPSLTLLLEKLKCSLSLPITVEPLKQLPPPHSHLLIFSF</sequence>
<feature type="transmembrane region" description="Helical" evidence="13">
    <location>
        <begin position="218"/>
        <end position="240"/>
    </location>
</feature>
<evidence type="ECO:0000256" key="4">
    <source>
        <dbReference type="ARBA" id="ARBA00022781"/>
    </source>
</evidence>
<keyword evidence="3 13" id="KW-0812">Transmembrane</keyword>
<dbReference type="FunFam" id="1.20.120.610:FF:000002">
    <property type="entry name" value="V-type proton ATPase proteolipid subunit"/>
    <property type="match status" value="1"/>
</dbReference>
<evidence type="ECO:0000256" key="14">
    <source>
        <dbReference type="SAM" id="SignalP"/>
    </source>
</evidence>
<dbReference type="InterPro" id="IPR002379">
    <property type="entry name" value="ATPase_proteolipid_c-like_dom"/>
</dbReference>
<evidence type="ECO:0000256" key="6">
    <source>
        <dbReference type="ARBA" id="ARBA00023065"/>
    </source>
</evidence>
<dbReference type="GO" id="GO:0030665">
    <property type="term" value="C:clathrin-coated vesicle membrane"/>
    <property type="evidence" value="ECO:0007669"/>
    <property type="project" value="UniProtKB-SubCell"/>
</dbReference>
<evidence type="ECO:0000259" key="15">
    <source>
        <dbReference type="Pfam" id="PF00137"/>
    </source>
</evidence>
<dbReference type="CDD" id="cd18178">
    <property type="entry name" value="ATP-synt_Vo_c_ATP6F_rpt2"/>
    <property type="match status" value="1"/>
</dbReference>
<evidence type="ECO:0000256" key="3">
    <source>
        <dbReference type="ARBA" id="ARBA00022692"/>
    </source>
</evidence>
<evidence type="ECO:0000313" key="16">
    <source>
        <dbReference type="Ensembl" id="ENSPCOP00000013240.1"/>
    </source>
</evidence>
<keyword evidence="2 13" id="KW-0813">Transport</keyword>
<evidence type="ECO:0000256" key="7">
    <source>
        <dbReference type="ARBA" id="ARBA00023136"/>
    </source>
</evidence>
<proteinExistence type="inferred from homology"/>
<dbReference type="Ensembl" id="ENSPCOT00000023843.1">
    <property type="protein sequence ID" value="ENSPCOP00000013240.1"/>
    <property type="gene ID" value="ENSPCOG00000018224.1"/>
</dbReference>
<dbReference type="GO" id="GO:0033179">
    <property type="term" value="C:proton-transporting V-type ATPase, V0 domain"/>
    <property type="evidence" value="ECO:0007669"/>
    <property type="project" value="InterPro"/>
</dbReference>
<name>A0A2K6FGY4_PROCO</name>
<comment type="subunit">
    <text evidence="10">V-ATPase is a heteromultimeric enzyme made up of two complexes: the ATP-hydrolytic V1 complex and the proton translocation V0 complex. The V1 complex consists of three catalytic AB heterodimers that form a heterohexamer, three peripheral stalks each consisting of EG heterodimers, one central rotor including subunits D and F, and the regulatory subunits C and H. The proton translocation complex V0 consists of the proton transport subunit a, a ring of proteolipid subunits c9c'', rotary subunit d, subunits e and f, and the accessory subunits ATP6AP1/Ac45 and ATP6AP2/PRR. Interacts with IFITM3. Interacts with TM4SF19; this interaction inhibits V1-V0 complex assembly.</text>
</comment>
<dbReference type="GO" id="GO:0005768">
    <property type="term" value="C:endosome"/>
    <property type="evidence" value="ECO:0007669"/>
    <property type="project" value="Ensembl"/>
</dbReference>
<evidence type="ECO:0000256" key="9">
    <source>
        <dbReference type="ARBA" id="ARBA00054195"/>
    </source>
</evidence>
<feature type="transmembrane region" description="Helical" evidence="13">
    <location>
        <begin position="177"/>
        <end position="206"/>
    </location>
</feature>
<evidence type="ECO:0000313" key="17">
    <source>
        <dbReference type="Proteomes" id="UP000233160"/>
    </source>
</evidence>
<keyword evidence="5 13" id="KW-1133">Transmembrane helix</keyword>
<feature type="transmembrane region" description="Helical" evidence="13">
    <location>
        <begin position="133"/>
        <end position="157"/>
    </location>
</feature>
<keyword evidence="6 13" id="KW-0406">Ion transport</keyword>
<evidence type="ECO:0000256" key="5">
    <source>
        <dbReference type="ARBA" id="ARBA00022989"/>
    </source>
</evidence>
<feature type="signal peptide" evidence="14">
    <location>
        <begin position="1"/>
        <end position="25"/>
    </location>
</feature>
<evidence type="ECO:0000256" key="2">
    <source>
        <dbReference type="ARBA" id="ARBA00022448"/>
    </source>
</evidence>
<evidence type="ECO:0000256" key="12">
    <source>
        <dbReference type="ARBA" id="ARBA00080672"/>
    </source>
</evidence>
<feature type="domain" description="V-ATPase proteolipid subunit C-like" evidence="15">
    <location>
        <begin position="94"/>
        <end position="153"/>
    </location>
</feature>
<dbReference type="InterPro" id="IPR000245">
    <property type="entry name" value="ATPase_proteolipid_csu"/>
</dbReference>